<feature type="region of interest" description="Disordered" evidence="1">
    <location>
        <begin position="76"/>
        <end position="124"/>
    </location>
</feature>
<evidence type="ECO:0000313" key="2">
    <source>
        <dbReference type="EMBL" id="RDW65080.1"/>
    </source>
</evidence>
<proteinExistence type="predicted"/>
<sequence length="255" mass="26443">MGVRSGSRLGFRAWPGPAFISPTGANSVDGGSVQSGRVWSGLIGNAAGGDGPGGSFWKVRHEWVYPVALCSPGKRGRVVGAHQPSPAQHRQQHEATRSAAGISQQRLGRTSGRAPLLPDKPPAKQRYGTLIRATTRPGAASRHHRAGSEADDCTARLLGPQSAFVLLSVGTQSARRDWRRKGNVVAEPSTAAAAARLSHGRGGVGRERAASGPQQHGPSPVDEIPPTGQSHCSGMEGGSEAPRPEMGSALPDSTT</sequence>
<evidence type="ECO:0000256" key="1">
    <source>
        <dbReference type="SAM" id="MobiDB-lite"/>
    </source>
</evidence>
<comment type="caution">
    <text evidence="2">The sequence shown here is derived from an EMBL/GenBank/DDBJ whole genome shotgun (WGS) entry which is preliminary data.</text>
</comment>
<organism evidence="2 3">
    <name type="scientific">Coleophoma cylindrospora</name>
    <dbReference type="NCBI Taxonomy" id="1849047"/>
    <lineage>
        <taxon>Eukaryota</taxon>
        <taxon>Fungi</taxon>
        <taxon>Dikarya</taxon>
        <taxon>Ascomycota</taxon>
        <taxon>Pezizomycotina</taxon>
        <taxon>Leotiomycetes</taxon>
        <taxon>Helotiales</taxon>
        <taxon>Dermateaceae</taxon>
        <taxon>Coleophoma</taxon>
    </lineage>
</organism>
<gene>
    <name evidence="2" type="ORF">BP6252_10731</name>
</gene>
<name>A0A3D8QTU4_9HELO</name>
<reference evidence="2 3" key="1">
    <citation type="journal article" date="2018" name="IMA Fungus">
        <title>IMA Genome-F 9: Draft genome sequence of Annulohypoxylon stygium, Aspergillus mulundensis, Berkeleyomyces basicola (syn. Thielaviopsis basicola), Ceratocystis smalleyi, two Cercospora beticola strains, Coleophoma cylindrospora, Fusarium fracticaudum, Phialophora cf. hyalina, and Morchella septimelata.</title>
        <authorList>
            <person name="Wingfield B.D."/>
            <person name="Bills G.F."/>
            <person name="Dong Y."/>
            <person name="Huang W."/>
            <person name="Nel W.J."/>
            <person name="Swalarsk-Parry B.S."/>
            <person name="Vaghefi N."/>
            <person name="Wilken P.M."/>
            <person name="An Z."/>
            <person name="de Beer Z.W."/>
            <person name="De Vos L."/>
            <person name="Chen L."/>
            <person name="Duong T.A."/>
            <person name="Gao Y."/>
            <person name="Hammerbacher A."/>
            <person name="Kikkert J.R."/>
            <person name="Li Y."/>
            <person name="Li H."/>
            <person name="Li K."/>
            <person name="Li Q."/>
            <person name="Liu X."/>
            <person name="Ma X."/>
            <person name="Naidoo K."/>
            <person name="Pethybridge S.J."/>
            <person name="Sun J."/>
            <person name="Steenkamp E.T."/>
            <person name="van der Nest M.A."/>
            <person name="van Wyk S."/>
            <person name="Wingfield M.J."/>
            <person name="Xiong C."/>
            <person name="Yue Q."/>
            <person name="Zhang X."/>
        </authorList>
    </citation>
    <scope>NUCLEOTIDE SEQUENCE [LARGE SCALE GENOMIC DNA]</scope>
    <source>
        <strain evidence="2 3">BP6252</strain>
    </source>
</reference>
<feature type="region of interest" description="Disordered" evidence="1">
    <location>
        <begin position="180"/>
        <end position="255"/>
    </location>
</feature>
<evidence type="ECO:0000313" key="3">
    <source>
        <dbReference type="Proteomes" id="UP000256645"/>
    </source>
</evidence>
<accession>A0A3D8QTU4</accession>
<dbReference type="Proteomes" id="UP000256645">
    <property type="component" value="Unassembled WGS sequence"/>
</dbReference>
<dbReference type="AlphaFoldDB" id="A0A3D8QTU4"/>
<protein>
    <submittedName>
        <fullName evidence="2">Uncharacterized protein</fullName>
    </submittedName>
</protein>
<dbReference type="EMBL" id="PDLM01000012">
    <property type="protein sequence ID" value="RDW65080.1"/>
    <property type="molecule type" value="Genomic_DNA"/>
</dbReference>
<keyword evidence="3" id="KW-1185">Reference proteome</keyword>